<dbReference type="RefSeq" id="WP_344344375.1">
    <property type="nucleotide sequence ID" value="NZ_BAAAQT010000008.1"/>
</dbReference>
<comment type="caution">
    <text evidence="5">The sequence shown here is derived from an EMBL/GenBank/DDBJ whole genome shotgun (WGS) entry which is preliminary data.</text>
</comment>
<name>A0ABN3AWZ2_9MICO</name>
<dbReference type="PANTHER" id="PTHR43103:SF5">
    <property type="entry name" value="4-EPIMERASE, PUTATIVE (AFU_ORTHOLOGUE AFUA_7G00360)-RELATED"/>
    <property type="match status" value="1"/>
</dbReference>
<dbReference type="Pfam" id="PF01370">
    <property type="entry name" value="Epimerase"/>
    <property type="match status" value="1"/>
</dbReference>
<evidence type="ECO:0000313" key="6">
    <source>
        <dbReference type="Proteomes" id="UP001501599"/>
    </source>
</evidence>
<evidence type="ECO:0000259" key="4">
    <source>
        <dbReference type="Pfam" id="PF01370"/>
    </source>
</evidence>
<sequence>MKILVTGASGRVGRATVAHLREHGHEVLGIDQAPSPDGPDGGSIVDLADFGQVVEAMSGVDDRLGGFDAVVHLGAVPAPGKRPNATIFANNAVSGYNIFAAARMLGIRKVVWASSETVLGLPFETPPPYVPVDEEYTVRPESTYSLGKAVEEEMARHFARWQPDASIIGLRFSNVLTDDDYRRFDSWQDDLSARSWNLWGYIDHRDAAQAVRLAVEADRTGAEVFIVAADDTVMRRPSVELLTGALAGLERRAPIEGRATLLSNAKARRELGFQPRFSWVDRVDA</sequence>
<dbReference type="InterPro" id="IPR001509">
    <property type="entry name" value="Epimerase_deHydtase"/>
</dbReference>
<feature type="domain" description="NAD-dependent epimerase/dehydratase" evidence="4">
    <location>
        <begin position="3"/>
        <end position="217"/>
    </location>
</feature>
<evidence type="ECO:0000256" key="2">
    <source>
        <dbReference type="ARBA" id="ARBA00023002"/>
    </source>
</evidence>
<proteinExistence type="inferred from homology"/>
<evidence type="ECO:0000256" key="1">
    <source>
        <dbReference type="ARBA" id="ARBA00007637"/>
    </source>
</evidence>
<dbReference type="EMBL" id="BAAAQT010000008">
    <property type="protein sequence ID" value="GAA2175628.1"/>
    <property type="molecule type" value="Genomic_DNA"/>
</dbReference>
<keyword evidence="6" id="KW-1185">Reference proteome</keyword>
<keyword evidence="3" id="KW-0520">NAD</keyword>
<dbReference type="SUPFAM" id="SSF51735">
    <property type="entry name" value="NAD(P)-binding Rossmann-fold domains"/>
    <property type="match status" value="1"/>
</dbReference>
<dbReference type="InterPro" id="IPR036291">
    <property type="entry name" value="NAD(P)-bd_dom_sf"/>
</dbReference>
<protein>
    <submittedName>
        <fullName evidence="5">NAD(P)-dependent oxidoreductase</fullName>
    </submittedName>
</protein>
<reference evidence="5 6" key="1">
    <citation type="journal article" date="2019" name="Int. J. Syst. Evol. Microbiol.">
        <title>The Global Catalogue of Microorganisms (GCM) 10K type strain sequencing project: providing services to taxonomists for standard genome sequencing and annotation.</title>
        <authorList>
            <consortium name="The Broad Institute Genomics Platform"/>
            <consortium name="The Broad Institute Genome Sequencing Center for Infectious Disease"/>
            <person name="Wu L."/>
            <person name="Ma J."/>
        </authorList>
    </citation>
    <scope>NUCLEOTIDE SEQUENCE [LARGE SCALE GENOMIC DNA]</scope>
    <source>
        <strain evidence="5 6">JCM 16026</strain>
    </source>
</reference>
<gene>
    <name evidence="5" type="ORF">GCM10009846_26260</name>
</gene>
<evidence type="ECO:0000313" key="5">
    <source>
        <dbReference type="EMBL" id="GAA2175628.1"/>
    </source>
</evidence>
<dbReference type="Proteomes" id="UP001501599">
    <property type="component" value="Unassembled WGS sequence"/>
</dbReference>
<comment type="similarity">
    <text evidence="1">Belongs to the NAD(P)-dependent epimerase/dehydratase family.</text>
</comment>
<dbReference type="Gene3D" id="3.40.50.720">
    <property type="entry name" value="NAD(P)-binding Rossmann-like Domain"/>
    <property type="match status" value="1"/>
</dbReference>
<dbReference type="PANTHER" id="PTHR43103">
    <property type="entry name" value="NUCLEOSIDE-DIPHOSPHATE-SUGAR EPIMERASE"/>
    <property type="match status" value="1"/>
</dbReference>
<organism evidence="5 6">
    <name type="scientific">Agrococcus versicolor</name>
    <dbReference type="NCBI Taxonomy" id="501482"/>
    <lineage>
        <taxon>Bacteria</taxon>
        <taxon>Bacillati</taxon>
        <taxon>Actinomycetota</taxon>
        <taxon>Actinomycetes</taxon>
        <taxon>Micrococcales</taxon>
        <taxon>Microbacteriaceae</taxon>
        <taxon>Agrococcus</taxon>
    </lineage>
</organism>
<evidence type="ECO:0000256" key="3">
    <source>
        <dbReference type="ARBA" id="ARBA00023027"/>
    </source>
</evidence>
<keyword evidence="2" id="KW-0560">Oxidoreductase</keyword>
<accession>A0ABN3AWZ2</accession>